<evidence type="ECO:0000313" key="1">
    <source>
        <dbReference type="EMBL" id="KAF0296218.1"/>
    </source>
</evidence>
<organism evidence="1 2">
    <name type="scientific">Amphibalanus amphitrite</name>
    <name type="common">Striped barnacle</name>
    <name type="synonym">Balanus amphitrite</name>
    <dbReference type="NCBI Taxonomy" id="1232801"/>
    <lineage>
        <taxon>Eukaryota</taxon>
        <taxon>Metazoa</taxon>
        <taxon>Ecdysozoa</taxon>
        <taxon>Arthropoda</taxon>
        <taxon>Crustacea</taxon>
        <taxon>Multicrustacea</taxon>
        <taxon>Cirripedia</taxon>
        <taxon>Thoracica</taxon>
        <taxon>Thoracicalcarea</taxon>
        <taxon>Balanomorpha</taxon>
        <taxon>Balanoidea</taxon>
        <taxon>Balanidae</taxon>
        <taxon>Amphibalaninae</taxon>
        <taxon>Amphibalanus</taxon>
    </lineage>
</organism>
<comment type="caution">
    <text evidence="1">The sequence shown here is derived from an EMBL/GenBank/DDBJ whole genome shotgun (WGS) entry which is preliminary data.</text>
</comment>
<sequence>MVVSAVPRHQTAPEHDADEPLIVRQLGVLGSLQGWCRGSGGGGARLGRARWLTVRRRESLSQPELSGSPQQDV</sequence>
<protein>
    <submittedName>
        <fullName evidence="1">Uncharacterized protein</fullName>
    </submittedName>
</protein>
<dbReference type="AlphaFoldDB" id="A0A6A4W2J6"/>
<name>A0A6A4W2J6_AMPAM</name>
<keyword evidence="2" id="KW-1185">Reference proteome</keyword>
<evidence type="ECO:0000313" key="2">
    <source>
        <dbReference type="Proteomes" id="UP000440578"/>
    </source>
</evidence>
<reference evidence="1 2" key="1">
    <citation type="submission" date="2019-07" db="EMBL/GenBank/DDBJ databases">
        <title>Draft genome assembly of a fouling barnacle, Amphibalanus amphitrite (Darwin, 1854): The first reference genome for Thecostraca.</title>
        <authorList>
            <person name="Kim W."/>
        </authorList>
    </citation>
    <scope>NUCLEOTIDE SEQUENCE [LARGE SCALE GENOMIC DNA]</scope>
    <source>
        <strain evidence="1">SNU_AA5</strain>
        <tissue evidence="1">Soma without cirri and trophi</tissue>
    </source>
</reference>
<dbReference type="Proteomes" id="UP000440578">
    <property type="component" value="Unassembled WGS sequence"/>
</dbReference>
<proteinExistence type="predicted"/>
<gene>
    <name evidence="1" type="ORF">FJT64_006274</name>
</gene>
<accession>A0A6A4W2J6</accession>
<dbReference type="EMBL" id="VIIS01001578">
    <property type="protein sequence ID" value="KAF0296218.1"/>
    <property type="molecule type" value="Genomic_DNA"/>
</dbReference>